<comment type="caution">
    <text evidence="2">The sequence shown here is derived from an EMBL/GenBank/DDBJ whole genome shotgun (WGS) entry which is preliminary data.</text>
</comment>
<keyword evidence="1" id="KW-0732">Signal</keyword>
<accession>A0A2T6BKF9</accession>
<evidence type="ECO:0000313" key="3">
    <source>
        <dbReference type="Proteomes" id="UP000243978"/>
    </source>
</evidence>
<sequence>MMRALTLATLGLAAGPAAALTPLPPACAYSGDTAEGRGIVFVATHANRFVSYITTDDTDREWFYLEHCPTGQTLRARSAPRTASLGNTRHPENVRQVMFNALDAREGYTMGDIQGLLRAEGVATKRTTARAESCACHENFPDAVGAKTPYKKDTK</sequence>
<name>A0A2T6BKF9_9RHOB</name>
<gene>
    <name evidence="2" type="ORF">C8N43_1203</name>
</gene>
<proteinExistence type="predicted"/>
<evidence type="ECO:0000256" key="1">
    <source>
        <dbReference type="SAM" id="SignalP"/>
    </source>
</evidence>
<reference evidence="2 3" key="1">
    <citation type="submission" date="2018-04" db="EMBL/GenBank/DDBJ databases">
        <title>Genomic Encyclopedia of Archaeal and Bacterial Type Strains, Phase II (KMG-II): from individual species to whole genera.</title>
        <authorList>
            <person name="Goeker M."/>
        </authorList>
    </citation>
    <scope>NUCLEOTIDE SEQUENCE [LARGE SCALE GENOMIC DNA]</scope>
    <source>
        <strain evidence="2 3">DSM 100977</strain>
    </source>
</reference>
<keyword evidence="3" id="KW-1185">Reference proteome</keyword>
<dbReference type="EMBL" id="QBKS01000001">
    <property type="protein sequence ID" value="PTX56544.1"/>
    <property type="molecule type" value="Genomic_DNA"/>
</dbReference>
<organism evidence="2 3">
    <name type="scientific">Litoreibacter ponti</name>
    <dbReference type="NCBI Taxonomy" id="1510457"/>
    <lineage>
        <taxon>Bacteria</taxon>
        <taxon>Pseudomonadati</taxon>
        <taxon>Pseudomonadota</taxon>
        <taxon>Alphaproteobacteria</taxon>
        <taxon>Rhodobacterales</taxon>
        <taxon>Roseobacteraceae</taxon>
        <taxon>Litoreibacter</taxon>
    </lineage>
</organism>
<dbReference type="Proteomes" id="UP000243978">
    <property type="component" value="Unassembled WGS sequence"/>
</dbReference>
<protein>
    <submittedName>
        <fullName evidence="2">Uncharacterized protein</fullName>
    </submittedName>
</protein>
<feature type="signal peptide" evidence="1">
    <location>
        <begin position="1"/>
        <end position="19"/>
    </location>
</feature>
<dbReference type="AlphaFoldDB" id="A0A2T6BKF9"/>
<feature type="chain" id="PRO_5015457029" evidence="1">
    <location>
        <begin position="20"/>
        <end position="155"/>
    </location>
</feature>
<evidence type="ECO:0000313" key="2">
    <source>
        <dbReference type="EMBL" id="PTX56544.1"/>
    </source>
</evidence>